<evidence type="ECO:0000313" key="3">
    <source>
        <dbReference type="Proteomes" id="UP001501777"/>
    </source>
</evidence>
<name>A0ABN3L7H4_STRLO</name>
<feature type="region of interest" description="Disordered" evidence="1">
    <location>
        <begin position="1"/>
        <end position="134"/>
    </location>
</feature>
<keyword evidence="3" id="KW-1185">Reference proteome</keyword>
<gene>
    <name evidence="2" type="ORF">GCM10010276_14680</name>
</gene>
<comment type="caution">
    <text evidence="2">The sequence shown here is derived from an EMBL/GenBank/DDBJ whole genome shotgun (WGS) entry which is preliminary data.</text>
</comment>
<feature type="compositionally biased region" description="Basic and acidic residues" evidence="1">
    <location>
        <begin position="7"/>
        <end position="26"/>
    </location>
</feature>
<organism evidence="2 3">
    <name type="scientific">Streptomyces longisporus</name>
    <dbReference type="NCBI Taxonomy" id="1948"/>
    <lineage>
        <taxon>Bacteria</taxon>
        <taxon>Bacillati</taxon>
        <taxon>Actinomycetota</taxon>
        <taxon>Actinomycetes</taxon>
        <taxon>Kitasatosporales</taxon>
        <taxon>Streptomycetaceae</taxon>
        <taxon>Streptomyces</taxon>
    </lineage>
</organism>
<feature type="compositionally biased region" description="Gly residues" evidence="1">
    <location>
        <begin position="114"/>
        <end position="123"/>
    </location>
</feature>
<evidence type="ECO:0000256" key="1">
    <source>
        <dbReference type="SAM" id="MobiDB-lite"/>
    </source>
</evidence>
<protein>
    <submittedName>
        <fullName evidence="2">Uncharacterized protein</fullName>
    </submittedName>
</protein>
<dbReference type="EMBL" id="BAAASG010000004">
    <property type="protein sequence ID" value="GAA2479216.1"/>
    <property type="molecule type" value="Genomic_DNA"/>
</dbReference>
<dbReference type="Proteomes" id="UP001501777">
    <property type="component" value="Unassembled WGS sequence"/>
</dbReference>
<accession>A0ABN3L7H4</accession>
<feature type="compositionally biased region" description="Basic and acidic residues" evidence="1">
    <location>
        <begin position="125"/>
        <end position="134"/>
    </location>
</feature>
<sequence length="134" mass="13827">MGAAAVQERDDNGYGHGRAAHEDAGHRRFRGALGRDDGQVEADHADGGEQGEAGPLAGREPPQPRRRSRAGQGQKQQTGEAVAEELAARVRVVAEDAVRGEGPAHEHTGEGGEEGSSGGGGVHGSDARQRRGPV</sequence>
<feature type="compositionally biased region" description="Basic and acidic residues" evidence="1">
    <location>
        <begin position="33"/>
        <end position="47"/>
    </location>
</feature>
<feature type="compositionally biased region" description="Basic and acidic residues" evidence="1">
    <location>
        <begin position="86"/>
        <end position="110"/>
    </location>
</feature>
<proteinExistence type="predicted"/>
<reference evidence="2 3" key="1">
    <citation type="journal article" date="2019" name="Int. J. Syst. Evol. Microbiol.">
        <title>The Global Catalogue of Microorganisms (GCM) 10K type strain sequencing project: providing services to taxonomists for standard genome sequencing and annotation.</title>
        <authorList>
            <consortium name="The Broad Institute Genomics Platform"/>
            <consortium name="The Broad Institute Genome Sequencing Center for Infectious Disease"/>
            <person name="Wu L."/>
            <person name="Ma J."/>
        </authorList>
    </citation>
    <scope>NUCLEOTIDE SEQUENCE [LARGE SCALE GENOMIC DNA]</scope>
    <source>
        <strain evidence="2 3">JCM 4395</strain>
    </source>
</reference>
<evidence type="ECO:0000313" key="2">
    <source>
        <dbReference type="EMBL" id="GAA2479216.1"/>
    </source>
</evidence>